<dbReference type="Proteomes" id="UP000521943">
    <property type="component" value="Unassembled WGS sequence"/>
</dbReference>
<dbReference type="EMBL" id="JACGCI010000052">
    <property type="protein sequence ID" value="KAF6751111.1"/>
    <property type="molecule type" value="Genomic_DNA"/>
</dbReference>
<dbReference type="AlphaFoldDB" id="A0A8H6HSR0"/>
<accession>A0A8H6HSR0</accession>
<proteinExistence type="predicted"/>
<comment type="caution">
    <text evidence="1">The sequence shown here is derived from an EMBL/GenBank/DDBJ whole genome shotgun (WGS) entry which is preliminary data.</text>
</comment>
<evidence type="ECO:0000313" key="1">
    <source>
        <dbReference type="EMBL" id="KAF6751111.1"/>
    </source>
</evidence>
<evidence type="ECO:0000313" key="2">
    <source>
        <dbReference type="Proteomes" id="UP000521943"/>
    </source>
</evidence>
<name>A0A8H6HSR0_9AGAR</name>
<keyword evidence="2" id="KW-1185">Reference proteome</keyword>
<reference evidence="1 2" key="1">
    <citation type="submission" date="2020-07" db="EMBL/GenBank/DDBJ databases">
        <title>Comparative genomics of pyrophilous fungi reveals a link between fire events and developmental genes.</title>
        <authorList>
            <consortium name="DOE Joint Genome Institute"/>
            <person name="Steindorff A.S."/>
            <person name="Carver A."/>
            <person name="Calhoun S."/>
            <person name="Stillman K."/>
            <person name="Liu H."/>
            <person name="Lipzen A."/>
            <person name="Pangilinan J."/>
            <person name="Labutti K."/>
            <person name="Bruns T.D."/>
            <person name="Grigoriev I.V."/>
        </authorList>
    </citation>
    <scope>NUCLEOTIDE SEQUENCE [LARGE SCALE GENOMIC DNA]</scope>
    <source>
        <strain evidence="1 2">CBS 144469</strain>
    </source>
</reference>
<sequence length="150" mass="15863">MSEETSSGSSPLRSARRSVTFIQTLLRAPRPSASMSFKLSLHVLDTFLTRKRGFLLRSLLGCASVVALSCGYRLGGSGSPLGSTLSFLRICVGSCPSGRDTIQWVLARSGDSPAADMLKLECSQVCSVHSVVRGDYGAWSSSSSVPSLSI</sequence>
<organism evidence="1 2">
    <name type="scientific">Ephemerocybe angulata</name>
    <dbReference type="NCBI Taxonomy" id="980116"/>
    <lineage>
        <taxon>Eukaryota</taxon>
        <taxon>Fungi</taxon>
        <taxon>Dikarya</taxon>
        <taxon>Basidiomycota</taxon>
        <taxon>Agaricomycotina</taxon>
        <taxon>Agaricomycetes</taxon>
        <taxon>Agaricomycetidae</taxon>
        <taxon>Agaricales</taxon>
        <taxon>Agaricineae</taxon>
        <taxon>Psathyrellaceae</taxon>
        <taxon>Ephemerocybe</taxon>
    </lineage>
</organism>
<protein>
    <submittedName>
        <fullName evidence="1">Uncharacterized protein</fullName>
    </submittedName>
</protein>
<gene>
    <name evidence="1" type="ORF">DFP72DRAFT_908506</name>
</gene>